<protein>
    <submittedName>
        <fullName evidence="2">Uncharacterized protein</fullName>
    </submittedName>
</protein>
<organism evidence="2 3">
    <name type="scientific">Streptomyces longisporus</name>
    <dbReference type="NCBI Taxonomy" id="1948"/>
    <lineage>
        <taxon>Bacteria</taxon>
        <taxon>Bacillati</taxon>
        <taxon>Actinomycetota</taxon>
        <taxon>Actinomycetes</taxon>
        <taxon>Kitasatosporales</taxon>
        <taxon>Streptomycetaceae</taxon>
        <taxon>Streptomyces</taxon>
    </lineage>
</organism>
<accession>A0ABN3MME2</accession>
<name>A0ABN3MME2_STRLO</name>
<gene>
    <name evidence="2" type="ORF">GCM10010276_52200</name>
</gene>
<reference evidence="2 3" key="1">
    <citation type="journal article" date="2019" name="Int. J. Syst. Evol. Microbiol.">
        <title>The Global Catalogue of Microorganisms (GCM) 10K type strain sequencing project: providing services to taxonomists for standard genome sequencing and annotation.</title>
        <authorList>
            <consortium name="The Broad Institute Genomics Platform"/>
            <consortium name="The Broad Institute Genome Sequencing Center for Infectious Disease"/>
            <person name="Wu L."/>
            <person name="Ma J."/>
        </authorList>
    </citation>
    <scope>NUCLEOTIDE SEQUENCE [LARGE SCALE GENOMIC DNA]</scope>
    <source>
        <strain evidence="2 3">JCM 4395</strain>
    </source>
</reference>
<proteinExistence type="predicted"/>
<comment type="caution">
    <text evidence="2">The sequence shown here is derived from an EMBL/GenBank/DDBJ whole genome shotgun (WGS) entry which is preliminary data.</text>
</comment>
<evidence type="ECO:0000313" key="2">
    <source>
        <dbReference type="EMBL" id="GAA2502745.1"/>
    </source>
</evidence>
<dbReference type="EMBL" id="BAAASG010000012">
    <property type="protein sequence ID" value="GAA2502745.1"/>
    <property type="molecule type" value="Genomic_DNA"/>
</dbReference>
<evidence type="ECO:0000313" key="3">
    <source>
        <dbReference type="Proteomes" id="UP001501777"/>
    </source>
</evidence>
<sequence>MARLLTRPGPDGPPGPQGITLAGFGRGTDRPSTGKDCGTCVGAVPAWPRKGWCGSGRGGRWW</sequence>
<keyword evidence="3" id="KW-1185">Reference proteome</keyword>
<evidence type="ECO:0000256" key="1">
    <source>
        <dbReference type="SAM" id="MobiDB-lite"/>
    </source>
</evidence>
<dbReference type="Proteomes" id="UP001501777">
    <property type="component" value="Unassembled WGS sequence"/>
</dbReference>
<feature type="region of interest" description="Disordered" evidence="1">
    <location>
        <begin position="1"/>
        <end position="33"/>
    </location>
</feature>